<proteinExistence type="predicted"/>
<keyword evidence="2" id="KW-0813">Transport</keyword>
<dbReference type="InterPro" id="IPR000744">
    <property type="entry name" value="NSF_attach"/>
</dbReference>
<evidence type="ECO:0000313" key="5">
    <source>
        <dbReference type="Proteomes" id="UP000688137"/>
    </source>
</evidence>
<dbReference type="GO" id="GO:0006886">
    <property type="term" value="P:intracellular protein transport"/>
    <property type="evidence" value="ECO:0007669"/>
    <property type="project" value="InterPro"/>
</dbReference>
<evidence type="ECO:0000256" key="2">
    <source>
        <dbReference type="ARBA" id="ARBA00022892"/>
    </source>
</evidence>
<keyword evidence="5" id="KW-1185">Reference proteome</keyword>
<name>A0A8S1MR76_PARPR</name>
<dbReference type="Proteomes" id="UP000688137">
    <property type="component" value="Unassembled WGS sequence"/>
</dbReference>
<keyword evidence="2" id="KW-0931">ER-Golgi transport</keyword>
<dbReference type="EMBL" id="CAJJDM010000063">
    <property type="protein sequence ID" value="CAD8079593.1"/>
    <property type="molecule type" value="Genomic_DNA"/>
</dbReference>
<dbReference type="PANTHER" id="PTHR13768">
    <property type="entry name" value="SOLUBLE NSF ATTACHMENT PROTEIN SNAP"/>
    <property type="match status" value="1"/>
</dbReference>
<dbReference type="GO" id="GO:0031201">
    <property type="term" value="C:SNARE complex"/>
    <property type="evidence" value="ECO:0007669"/>
    <property type="project" value="TreeGrafter"/>
</dbReference>
<dbReference type="Pfam" id="PF14938">
    <property type="entry name" value="SNAP"/>
    <property type="match status" value="1"/>
</dbReference>
<dbReference type="OMA" id="GNEENDY"/>
<dbReference type="PANTHER" id="PTHR13768:SF2">
    <property type="entry name" value="GAMMA-SOLUBLE NSF ATTACHMENT PROTEIN"/>
    <property type="match status" value="1"/>
</dbReference>
<dbReference type="GO" id="GO:0019905">
    <property type="term" value="F:syntaxin binding"/>
    <property type="evidence" value="ECO:0007669"/>
    <property type="project" value="TreeGrafter"/>
</dbReference>
<evidence type="ECO:0000313" key="4">
    <source>
        <dbReference type="EMBL" id="CAD8079593.1"/>
    </source>
</evidence>
<comment type="caution">
    <text evidence="4">The sequence shown here is derived from an EMBL/GenBank/DDBJ whole genome shotgun (WGS) entry which is preliminary data.</text>
</comment>
<keyword evidence="3" id="KW-0472">Membrane</keyword>
<dbReference type="AlphaFoldDB" id="A0A8S1MR76"/>
<gene>
    <name evidence="4" type="ORF">PPRIM_AZ9-3.1.T0620103</name>
</gene>
<evidence type="ECO:0000256" key="1">
    <source>
        <dbReference type="ARBA" id="ARBA00004170"/>
    </source>
</evidence>
<organism evidence="4 5">
    <name type="scientific">Paramecium primaurelia</name>
    <dbReference type="NCBI Taxonomy" id="5886"/>
    <lineage>
        <taxon>Eukaryota</taxon>
        <taxon>Sar</taxon>
        <taxon>Alveolata</taxon>
        <taxon>Ciliophora</taxon>
        <taxon>Intramacronucleata</taxon>
        <taxon>Oligohymenophorea</taxon>
        <taxon>Peniculida</taxon>
        <taxon>Parameciidae</taxon>
        <taxon>Paramecium</taxon>
    </lineage>
</organism>
<protein>
    <submittedName>
        <fullName evidence="4">Uncharacterized protein</fullName>
    </submittedName>
</protein>
<reference evidence="4" key="1">
    <citation type="submission" date="2021-01" db="EMBL/GenBank/DDBJ databases">
        <authorList>
            <consortium name="Genoscope - CEA"/>
            <person name="William W."/>
        </authorList>
    </citation>
    <scope>NUCLEOTIDE SEQUENCE</scope>
</reference>
<dbReference type="GO" id="GO:0005483">
    <property type="term" value="F:soluble NSF attachment protein activity"/>
    <property type="evidence" value="ECO:0007669"/>
    <property type="project" value="TreeGrafter"/>
</dbReference>
<dbReference type="GO" id="GO:0005774">
    <property type="term" value="C:vacuolar membrane"/>
    <property type="evidence" value="ECO:0007669"/>
    <property type="project" value="TreeGrafter"/>
</dbReference>
<accession>A0A8S1MR76</accession>
<evidence type="ECO:0000256" key="3">
    <source>
        <dbReference type="ARBA" id="ARBA00023136"/>
    </source>
</evidence>
<comment type="subcellular location">
    <subcellularLocation>
        <location evidence="1">Membrane</location>
        <topology evidence="1">Peripheral membrane protein</topology>
    </subcellularLocation>
</comment>
<sequence>MKQENSQEKEADKMFKKGKDALTTGVFQWKKDYNLGAMQFEEAAKLYKECKNFKKEKEALKFAIECNEKLNDTWAVGRNYEALLNSLIDNSSDDYKELVEWTQKAGVYFKVSDSGMKSLQVLNKVAKYLNKRQQFELSEKIILEALTEAEELQAPSTRTDIICSYVEILIETQQYHKVADLYMKEITKFREEHMKYPLSQYALIIIVMYILQDEIIRANQELEQLIIQVYNFHKSSEFRAVDQMLNSYEKGDQNQFNDAVMKACVTSIYPPNIVRALRKVKVRVINIHSKQNINQQQLDQGNEENDYQQELEKKIL</sequence>
<dbReference type="GO" id="GO:0016192">
    <property type="term" value="P:vesicle-mediated transport"/>
    <property type="evidence" value="ECO:0007669"/>
    <property type="project" value="UniProtKB-KW"/>
</dbReference>